<feature type="domain" description="Subtilisin-like protease fibronectin type-III" evidence="10">
    <location>
        <begin position="557"/>
        <end position="632"/>
    </location>
</feature>
<feature type="active site" description="Charge relay system" evidence="6 7">
    <location>
        <position position="448"/>
    </location>
</feature>
<reference evidence="11" key="1">
    <citation type="submission" date="2021-01" db="UniProtKB">
        <authorList>
            <consortium name="EnsemblPlants"/>
        </authorList>
    </citation>
    <scope>IDENTIFICATION</scope>
</reference>
<keyword evidence="12" id="KW-1185">Reference proteome</keyword>
<evidence type="ECO:0000256" key="1">
    <source>
        <dbReference type="ARBA" id="ARBA00011073"/>
    </source>
</evidence>
<evidence type="ECO:0000313" key="12">
    <source>
        <dbReference type="Proteomes" id="UP000594263"/>
    </source>
</evidence>
<sequence>MDYSHCCQWICGALMVLCLASCVAGSTRSWDAIGFHENIPHSPHEREIIVAVVDSGIWPELPSFSAKGLGPPPRKWKGICQTGNSRSFRCNNKIIGARVYIPHEAVPGQDMSPRDTEGHGTHIAAIVAGAPVKNVSINGVGLGTARGAVPRARLAVYKVCWGHENCPYRTLGVEDAVNDGADIIVMTGGGSGTRKFGGDVNSYHSFHAMKAGLFLAFSAGDTDSLFTKPFTVSNTHPWVMTVGNSAGSGTDYATYVTSGDGKRFEGNYFNVHDTGKEKYPLVLGEQVTHTTDASLINVCNPQLINPESVKGKIILCKNLSSDSRLWNFDKLGCAGVLVNGAGGFFEYFGENLKLFRGSTPVAILREQDFNHMTQYYNNSIKTRHVATASIEKTVDAADTLPRPAFSSQRGPNLIDMSILKPDISAPGANMIAVVPGTIPGYTALSGTSMATPFAAGAAAYVKSFHPHWSPSAIKSALMTTATPMSDPYENQAELAYGTGQINPAKAADPGLVYDASEEDYVKYLCKYGGFDNKLVLTVTHDPNWNCTKMQIEEGWTLNYPSFSIPAVPDRPFSSVFRRTLTNVGNPPTSNYKAVVNAPKGLTVQVEPTVLAFTEEGQSLSYTLTVHGLVKKNSSVLKILTNAIK</sequence>
<dbReference type="InterPro" id="IPR036852">
    <property type="entry name" value="Peptidase_S8/S53_dom_sf"/>
</dbReference>
<comment type="similarity">
    <text evidence="1 7">Belongs to the peptidase S8 family.</text>
</comment>
<dbReference type="InterPro" id="IPR000209">
    <property type="entry name" value="Peptidase_S8/S53_dom"/>
</dbReference>
<dbReference type="InterPro" id="IPR023828">
    <property type="entry name" value="Peptidase_S8_Ser-AS"/>
</dbReference>
<dbReference type="PROSITE" id="PS51892">
    <property type="entry name" value="SUBTILASE"/>
    <property type="match status" value="1"/>
</dbReference>
<proteinExistence type="inferred from homology"/>
<dbReference type="SUPFAM" id="SSF52743">
    <property type="entry name" value="Subtilisin-like"/>
    <property type="match status" value="1"/>
</dbReference>
<keyword evidence="3 8" id="KW-0732">Signal</keyword>
<dbReference type="EnsemblPlants" id="Kaladp0040s0117.1.v1.1">
    <property type="protein sequence ID" value="Kaladp0040s0117.1.v1.1"/>
    <property type="gene ID" value="Kaladp0040s0117.v1.1"/>
</dbReference>
<keyword evidence="4 7" id="KW-0378">Hydrolase</keyword>
<evidence type="ECO:0000256" key="5">
    <source>
        <dbReference type="ARBA" id="ARBA00022825"/>
    </source>
</evidence>
<evidence type="ECO:0000256" key="4">
    <source>
        <dbReference type="ARBA" id="ARBA00022801"/>
    </source>
</evidence>
<name>A0A7N0TNH1_KALFE</name>
<dbReference type="PROSITE" id="PS00138">
    <property type="entry name" value="SUBTILASE_SER"/>
    <property type="match status" value="1"/>
</dbReference>
<evidence type="ECO:0000256" key="6">
    <source>
        <dbReference type="PIRSR" id="PIRSR615500-1"/>
    </source>
</evidence>
<dbReference type="InterPro" id="IPR045051">
    <property type="entry name" value="SBT"/>
</dbReference>
<evidence type="ECO:0000256" key="2">
    <source>
        <dbReference type="ARBA" id="ARBA00022670"/>
    </source>
</evidence>
<feature type="active site" description="Charge relay system" evidence="6 7">
    <location>
        <position position="119"/>
    </location>
</feature>
<evidence type="ECO:0000256" key="7">
    <source>
        <dbReference type="PROSITE-ProRule" id="PRU01240"/>
    </source>
</evidence>
<feature type="signal peptide" evidence="8">
    <location>
        <begin position="1"/>
        <end position="25"/>
    </location>
</feature>
<dbReference type="Gene3D" id="3.50.30.30">
    <property type="match status" value="1"/>
</dbReference>
<evidence type="ECO:0000256" key="3">
    <source>
        <dbReference type="ARBA" id="ARBA00022729"/>
    </source>
</evidence>
<dbReference type="GO" id="GO:0006508">
    <property type="term" value="P:proteolysis"/>
    <property type="evidence" value="ECO:0007669"/>
    <property type="project" value="UniProtKB-KW"/>
</dbReference>
<dbReference type="PRINTS" id="PR00723">
    <property type="entry name" value="SUBTILISIN"/>
</dbReference>
<evidence type="ECO:0000259" key="9">
    <source>
        <dbReference type="Pfam" id="PF00082"/>
    </source>
</evidence>
<keyword evidence="5 7" id="KW-0720">Serine protease</keyword>
<protein>
    <submittedName>
        <fullName evidence="11">Uncharacterized protein</fullName>
    </submittedName>
</protein>
<feature type="domain" description="Peptidase S8/S53" evidence="9">
    <location>
        <begin position="46"/>
        <end position="492"/>
    </location>
</feature>
<dbReference type="Gene3D" id="3.40.50.200">
    <property type="entry name" value="Peptidase S8/S53 domain"/>
    <property type="match status" value="1"/>
</dbReference>
<evidence type="ECO:0000313" key="11">
    <source>
        <dbReference type="EnsemblPlants" id="Kaladp0040s0117.1.v1.1"/>
    </source>
</evidence>
<evidence type="ECO:0000259" key="10">
    <source>
        <dbReference type="Pfam" id="PF17766"/>
    </source>
</evidence>
<dbReference type="Gene3D" id="2.60.40.2310">
    <property type="match status" value="1"/>
</dbReference>
<evidence type="ECO:0000256" key="8">
    <source>
        <dbReference type="SAM" id="SignalP"/>
    </source>
</evidence>
<keyword evidence="2 7" id="KW-0645">Protease</keyword>
<dbReference type="InterPro" id="IPR041469">
    <property type="entry name" value="Subtilisin-like_FN3"/>
</dbReference>
<accession>A0A7N0TNH1</accession>
<organism evidence="11 12">
    <name type="scientific">Kalanchoe fedtschenkoi</name>
    <name type="common">Lavender scallops</name>
    <name type="synonym">South American air plant</name>
    <dbReference type="NCBI Taxonomy" id="63787"/>
    <lineage>
        <taxon>Eukaryota</taxon>
        <taxon>Viridiplantae</taxon>
        <taxon>Streptophyta</taxon>
        <taxon>Embryophyta</taxon>
        <taxon>Tracheophyta</taxon>
        <taxon>Spermatophyta</taxon>
        <taxon>Magnoliopsida</taxon>
        <taxon>eudicotyledons</taxon>
        <taxon>Gunneridae</taxon>
        <taxon>Pentapetalae</taxon>
        <taxon>Saxifragales</taxon>
        <taxon>Crassulaceae</taxon>
        <taxon>Kalanchoe</taxon>
    </lineage>
</organism>
<dbReference type="Pfam" id="PF17766">
    <property type="entry name" value="fn3_6"/>
    <property type="match status" value="1"/>
</dbReference>
<dbReference type="Gramene" id="Kaladp0040s0117.1.v1.1">
    <property type="protein sequence ID" value="Kaladp0040s0117.1.v1.1"/>
    <property type="gene ID" value="Kaladp0040s0117.v1.1"/>
</dbReference>
<feature type="chain" id="PRO_5029835690" evidence="8">
    <location>
        <begin position="26"/>
        <end position="644"/>
    </location>
</feature>
<feature type="active site" description="Charge relay system" evidence="6 7">
    <location>
        <position position="54"/>
    </location>
</feature>
<dbReference type="InterPro" id="IPR015500">
    <property type="entry name" value="Peptidase_S8_subtilisin-rel"/>
</dbReference>
<dbReference type="Pfam" id="PF00082">
    <property type="entry name" value="Peptidase_S8"/>
    <property type="match status" value="1"/>
</dbReference>
<dbReference type="PANTHER" id="PTHR10795">
    <property type="entry name" value="PROPROTEIN CONVERTASE SUBTILISIN/KEXIN"/>
    <property type="match status" value="1"/>
</dbReference>
<dbReference type="Proteomes" id="UP000594263">
    <property type="component" value="Unplaced"/>
</dbReference>
<dbReference type="GO" id="GO:0004252">
    <property type="term" value="F:serine-type endopeptidase activity"/>
    <property type="evidence" value="ECO:0007669"/>
    <property type="project" value="UniProtKB-UniRule"/>
</dbReference>
<dbReference type="AlphaFoldDB" id="A0A7N0TNH1"/>